<dbReference type="InterPro" id="IPR016186">
    <property type="entry name" value="C-type_lectin-like/link_sf"/>
</dbReference>
<dbReference type="GeneTree" id="ENSGT01120000272028"/>
<protein>
    <recommendedName>
        <fullName evidence="3">C-type lectin domain-containing protein</fullName>
    </recommendedName>
</protein>
<reference evidence="4 5" key="1">
    <citation type="journal article" date="2021" name="G3 (Bethesda)">
        <title>Improved contiguity of the threespine stickleback genome using long-read sequencing.</title>
        <authorList>
            <person name="Nath S."/>
            <person name="Shaw D.E."/>
            <person name="White M.A."/>
        </authorList>
    </citation>
    <scope>NUCLEOTIDE SEQUENCE [LARGE SCALE GENOMIC DNA]</scope>
    <source>
        <strain evidence="4 5">Lake Benthic</strain>
    </source>
</reference>
<keyword evidence="2" id="KW-1133">Transmembrane helix</keyword>
<feature type="domain" description="C-type lectin" evidence="3">
    <location>
        <begin position="13"/>
        <end position="111"/>
    </location>
</feature>
<accession>A0AAQ4QDC5</accession>
<name>A0AAQ4QDC5_GASAC</name>
<dbReference type="Gene3D" id="3.10.100.10">
    <property type="entry name" value="Mannose-Binding Protein A, subunit A"/>
    <property type="match status" value="1"/>
</dbReference>
<organism evidence="4 5">
    <name type="scientific">Gasterosteus aculeatus aculeatus</name>
    <name type="common">three-spined stickleback</name>
    <dbReference type="NCBI Taxonomy" id="481459"/>
    <lineage>
        <taxon>Eukaryota</taxon>
        <taxon>Metazoa</taxon>
        <taxon>Chordata</taxon>
        <taxon>Craniata</taxon>
        <taxon>Vertebrata</taxon>
        <taxon>Euteleostomi</taxon>
        <taxon>Actinopterygii</taxon>
        <taxon>Neopterygii</taxon>
        <taxon>Teleostei</taxon>
        <taxon>Neoteleostei</taxon>
        <taxon>Acanthomorphata</taxon>
        <taxon>Eupercaria</taxon>
        <taxon>Perciformes</taxon>
        <taxon>Cottioidei</taxon>
        <taxon>Gasterosteales</taxon>
        <taxon>Gasterosteidae</taxon>
        <taxon>Gasterosteus</taxon>
    </lineage>
</organism>
<sequence>CTRGILFTITYKYCTHSVLHLNSFYSCNIYSYLHFFSLITLYYILFHTNSNVFLQENQWFWSDGTPFDYTIWDNGEPNNLGGHQHCIQMNCGDAKAWDDVQCWTKLPSICAQ</sequence>
<dbReference type="InterPro" id="IPR050111">
    <property type="entry name" value="C-type_lectin/snaclec_domain"/>
</dbReference>
<evidence type="ECO:0000313" key="5">
    <source>
        <dbReference type="Proteomes" id="UP000007635"/>
    </source>
</evidence>
<dbReference type="Ensembl" id="ENSGACT00000042895.1">
    <property type="protein sequence ID" value="ENSGACP00000049229.1"/>
    <property type="gene ID" value="ENSGACG00000031141.1"/>
</dbReference>
<dbReference type="PROSITE" id="PS00615">
    <property type="entry name" value="C_TYPE_LECTIN_1"/>
    <property type="match status" value="1"/>
</dbReference>
<evidence type="ECO:0000256" key="2">
    <source>
        <dbReference type="SAM" id="Phobius"/>
    </source>
</evidence>
<keyword evidence="5" id="KW-1185">Reference proteome</keyword>
<dbReference type="AlphaFoldDB" id="A0AAQ4QDC5"/>
<keyword evidence="2" id="KW-0472">Membrane</keyword>
<dbReference type="Proteomes" id="UP000007635">
    <property type="component" value="Unassembled WGS sequence"/>
</dbReference>
<evidence type="ECO:0000313" key="4">
    <source>
        <dbReference type="Ensembl" id="ENSGACP00000049229.1"/>
    </source>
</evidence>
<dbReference type="InterPro" id="IPR016187">
    <property type="entry name" value="CTDL_fold"/>
</dbReference>
<dbReference type="SMART" id="SM00034">
    <property type="entry name" value="CLECT"/>
    <property type="match status" value="1"/>
</dbReference>
<dbReference type="Pfam" id="PF00059">
    <property type="entry name" value="Lectin_C"/>
    <property type="match status" value="1"/>
</dbReference>
<reference evidence="4" key="2">
    <citation type="submission" date="2025-08" db="UniProtKB">
        <authorList>
            <consortium name="Ensembl"/>
        </authorList>
    </citation>
    <scope>IDENTIFICATION</scope>
</reference>
<proteinExistence type="predicted"/>
<evidence type="ECO:0000259" key="3">
    <source>
        <dbReference type="PROSITE" id="PS50041"/>
    </source>
</evidence>
<reference evidence="4" key="3">
    <citation type="submission" date="2025-09" db="UniProtKB">
        <authorList>
            <consortium name="Ensembl"/>
        </authorList>
    </citation>
    <scope>IDENTIFICATION</scope>
</reference>
<keyword evidence="2" id="KW-0812">Transmembrane</keyword>
<dbReference type="SUPFAM" id="SSF56436">
    <property type="entry name" value="C-type lectin-like"/>
    <property type="match status" value="1"/>
</dbReference>
<keyword evidence="1" id="KW-1015">Disulfide bond</keyword>
<dbReference type="PANTHER" id="PTHR22803">
    <property type="entry name" value="MANNOSE, PHOSPHOLIPASE, LECTIN RECEPTOR RELATED"/>
    <property type="match status" value="1"/>
</dbReference>
<evidence type="ECO:0000256" key="1">
    <source>
        <dbReference type="ARBA" id="ARBA00023157"/>
    </source>
</evidence>
<dbReference type="InterPro" id="IPR001304">
    <property type="entry name" value="C-type_lectin-like"/>
</dbReference>
<feature type="transmembrane region" description="Helical" evidence="2">
    <location>
        <begin position="29"/>
        <end position="46"/>
    </location>
</feature>
<dbReference type="PROSITE" id="PS50041">
    <property type="entry name" value="C_TYPE_LECTIN_2"/>
    <property type="match status" value="1"/>
</dbReference>
<dbReference type="InterPro" id="IPR018378">
    <property type="entry name" value="C-type_lectin_CS"/>
</dbReference>